<accession>A0ACB9D035</accession>
<proteinExistence type="predicted"/>
<dbReference type="Proteomes" id="UP001055811">
    <property type="component" value="Linkage Group LG05"/>
</dbReference>
<dbReference type="EMBL" id="CM042013">
    <property type="protein sequence ID" value="KAI3739924.1"/>
    <property type="molecule type" value="Genomic_DNA"/>
</dbReference>
<evidence type="ECO:0000313" key="1">
    <source>
        <dbReference type="EMBL" id="KAI3739924.1"/>
    </source>
</evidence>
<name>A0ACB9D035_CICIN</name>
<sequence>MGGVSESDQKLGNSNFEESEENEESTAATDAKKMDEYRDEDNEETIKSAEVLINDMDNVISEEARAEVLPTRKITGSKSTGKRMPSVRFRDLIKTANQGRRNCKKNCSASKKNDRSSSSCNSKNSMETSSSEEIQKTVQIGLSIGYQLQGEELLVGAILDGEGDKIKSK</sequence>
<protein>
    <submittedName>
        <fullName evidence="1">Uncharacterized protein</fullName>
    </submittedName>
</protein>
<comment type="caution">
    <text evidence="1">The sequence shown here is derived from an EMBL/GenBank/DDBJ whole genome shotgun (WGS) entry which is preliminary data.</text>
</comment>
<gene>
    <name evidence="1" type="ORF">L2E82_30337</name>
</gene>
<organism evidence="1 2">
    <name type="scientific">Cichorium intybus</name>
    <name type="common">Chicory</name>
    <dbReference type="NCBI Taxonomy" id="13427"/>
    <lineage>
        <taxon>Eukaryota</taxon>
        <taxon>Viridiplantae</taxon>
        <taxon>Streptophyta</taxon>
        <taxon>Embryophyta</taxon>
        <taxon>Tracheophyta</taxon>
        <taxon>Spermatophyta</taxon>
        <taxon>Magnoliopsida</taxon>
        <taxon>eudicotyledons</taxon>
        <taxon>Gunneridae</taxon>
        <taxon>Pentapetalae</taxon>
        <taxon>asterids</taxon>
        <taxon>campanulids</taxon>
        <taxon>Asterales</taxon>
        <taxon>Asteraceae</taxon>
        <taxon>Cichorioideae</taxon>
        <taxon>Cichorieae</taxon>
        <taxon>Cichoriinae</taxon>
        <taxon>Cichorium</taxon>
    </lineage>
</organism>
<evidence type="ECO:0000313" key="2">
    <source>
        <dbReference type="Proteomes" id="UP001055811"/>
    </source>
</evidence>
<reference evidence="1 2" key="2">
    <citation type="journal article" date="2022" name="Mol. Ecol. Resour.">
        <title>The genomes of chicory, endive, great burdock and yacon provide insights into Asteraceae paleo-polyploidization history and plant inulin production.</title>
        <authorList>
            <person name="Fan W."/>
            <person name="Wang S."/>
            <person name="Wang H."/>
            <person name="Wang A."/>
            <person name="Jiang F."/>
            <person name="Liu H."/>
            <person name="Zhao H."/>
            <person name="Xu D."/>
            <person name="Zhang Y."/>
        </authorList>
    </citation>
    <scope>NUCLEOTIDE SEQUENCE [LARGE SCALE GENOMIC DNA]</scope>
    <source>
        <strain evidence="2">cv. Punajuju</strain>
        <tissue evidence="1">Leaves</tissue>
    </source>
</reference>
<reference evidence="2" key="1">
    <citation type="journal article" date="2022" name="Mol. Ecol. Resour.">
        <title>The genomes of chicory, endive, great burdock and yacon provide insights into Asteraceae palaeo-polyploidization history and plant inulin production.</title>
        <authorList>
            <person name="Fan W."/>
            <person name="Wang S."/>
            <person name="Wang H."/>
            <person name="Wang A."/>
            <person name="Jiang F."/>
            <person name="Liu H."/>
            <person name="Zhao H."/>
            <person name="Xu D."/>
            <person name="Zhang Y."/>
        </authorList>
    </citation>
    <scope>NUCLEOTIDE SEQUENCE [LARGE SCALE GENOMIC DNA]</scope>
    <source>
        <strain evidence="2">cv. Punajuju</strain>
    </source>
</reference>
<keyword evidence="2" id="KW-1185">Reference proteome</keyword>